<dbReference type="GO" id="GO:0005886">
    <property type="term" value="C:plasma membrane"/>
    <property type="evidence" value="ECO:0007669"/>
    <property type="project" value="UniProtKB-SubCell"/>
</dbReference>
<feature type="domain" description="HMA" evidence="14">
    <location>
        <begin position="28"/>
        <end position="92"/>
    </location>
</feature>
<evidence type="ECO:0000256" key="7">
    <source>
        <dbReference type="ARBA" id="ARBA00022967"/>
    </source>
</evidence>
<dbReference type="InterPro" id="IPR023299">
    <property type="entry name" value="ATPase_P-typ_cyto_dom_N"/>
</dbReference>
<dbReference type="InterPro" id="IPR018303">
    <property type="entry name" value="ATPase_P-typ_P_site"/>
</dbReference>
<dbReference type="PRINTS" id="PR00941">
    <property type="entry name" value="CDATPASE"/>
</dbReference>
<keyword evidence="12" id="KW-1003">Cell membrane</keyword>
<keyword evidence="7" id="KW-1278">Translocase</keyword>
<dbReference type="InterPro" id="IPR027256">
    <property type="entry name" value="P-typ_ATPase_IB"/>
</dbReference>
<dbReference type="InterPro" id="IPR023298">
    <property type="entry name" value="ATPase_P-typ_TM_dom_sf"/>
</dbReference>
<dbReference type="SUPFAM" id="SSF56784">
    <property type="entry name" value="HAD-like"/>
    <property type="match status" value="1"/>
</dbReference>
<dbReference type="NCBIfam" id="TIGR01511">
    <property type="entry name" value="ATPase-IB1_Cu"/>
    <property type="match status" value="1"/>
</dbReference>
<dbReference type="PANTHER" id="PTHR48085:SF5">
    <property type="entry name" value="CADMIUM_ZINC-TRANSPORTING ATPASE HMA4-RELATED"/>
    <property type="match status" value="1"/>
</dbReference>
<dbReference type="PROSITE" id="PS00154">
    <property type="entry name" value="ATPASE_E1_E2"/>
    <property type="match status" value="1"/>
</dbReference>
<evidence type="ECO:0000256" key="5">
    <source>
        <dbReference type="ARBA" id="ARBA00022741"/>
    </source>
</evidence>
<evidence type="ECO:0000259" key="14">
    <source>
        <dbReference type="PROSITE" id="PS50846"/>
    </source>
</evidence>
<dbReference type="KEGG" id="dce:O6P33_00595"/>
<gene>
    <name evidence="15" type="ORF">O6P33_00595</name>
</gene>
<keyword evidence="4 12" id="KW-0479">Metal-binding</keyword>
<dbReference type="GO" id="GO:0015086">
    <property type="term" value="F:cadmium ion transmembrane transporter activity"/>
    <property type="evidence" value="ECO:0007669"/>
    <property type="project" value="TreeGrafter"/>
</dbReference>
<dbReference type="InterPro" id="IPR044492">
    <property type="entry name" value="P_typ_ATPase_HD_dom"/>
</dbReference>
<feature type="region of interest" description="Disordered" evidence="13">
    <location>
        <begin position="1"/>
        <end position="24"/>
    </location>
</feature>
<evidence type="ECO:0000256" key="3">
    <source>
        <dbReference type="ARBA" id="ARBA00022692"/>
    </source>
</evidence>
<dbReference type="SUPFAM" id="SSF55008">
    <property type="entry name" value="HMA, heavy metal-associated domain"/>
    <property type="match status" value="1"/>
</dbReference>
<dbReference type="SFLD" id="SFLDS00003">
    <property type="entry name" value="Haloacid_Dehalogenase"/>
    <property type="match status" value="1"/>
</dbReference>
<dbReference type="SFLD" id="SFLDG00002">
    <property type="entry name" value="C1.7:_P-type_atpase_like"/>
    <property type="match status" value="1"/>
</dbReference>
<dbReference type="GO" id="GO:0046872">
    <property type="term" value="F:metal ion binding"/>
    <property type="evidence" value="ECO:0007669"/>
    <property type="project" value="UniProtKB-KW"/>
</dbReference>
<reference evidence="15 16" key="1">
    <citation type="submission" date="2022-12" db="EMBL/GenBank/DDBJ databases">
        <title>Coexistence and Characterization of a Novel Tigecycline Resistance gene tet(X) variant and blaNDM-1 in a Pseudomonas caeni Isolate of Chicken Origin.</title>
        <authorList>
            <person name="Lu X."/>
            <person name="Zhang L."/>
            <person name="Li R."/>
            <person name="Wang Z."/>
        </authorList>
    </citation>
    <scope>NUCLEOTIDE SEQUENCE [LARGE SCALE GENOMIC DNA]</scope>
    <source>
        <strain evidence="15 16">CE14</strain>
    </source>
</reference>
<dbReference type="Gene3D" id="3.40.50.1000">
    <property type="entry name" value="HAD superfamily/HAD-like"/>
    <property type="match status" value="1"/>
</dbReference>
<dbReference type="NCBIfam" id="TIGR01525">
    <property type="entry name" value="ATPase-IB_hvy"/>
    <property type="match status" value="1"/>
</dbReference>
<evidence type="ECO:0000256" key="11">
    <source>
        <dbReference type="ARBA" id="ARBA00047308"/>
    </source>
</evidence>
<keyword evidence="16" id="KW-1185">Reference proteome</keyword>
<comment type="similarity">
    <text evidence="2 12">Belongs to the cation transport ATPase (P-type) (TC 3.A.3) family. Type IB subfamily.</text>
</comment>
<dbReference type="NCBIfam" id="TIGR01494">
    <property type="entry name" value="ATPase_P-type"/>
    <property type="match status" value="1"/>
</dbReference>
<evidence type="ECO:0000256" key="9">
    <source>
        <dbReference type="ARBA" id="ARBA00023136"/>
    </source>
</evidence>
<feature type="transmembrane region" description="Helical" evidence="12">
    <location>
        <begin position="108"/>
        <end position="127"/>
    </location>
</feature>
<dbReference type="SUPFAM" id="SSF81665">
    <property type="entry name" value="Calcium ATPase, transmembrane domain M"/>
    <property type="match status" value="1"/>
</dbReference>
<dbReference type="GO" id="GO:0016463">
    <property type="term" value="F:P-type zinc transporter activity"/>
    <property type="evidence" value="ECO:0007669"/>
    <property type="project" value="UniProtKB-EC"/>
</dbReference>
<dbReference type="PROSITE" id="PS50846">
    <property type="entry name" value="HMA_2"/>
    <property type="match status" value="1"/>
</dbReference>
<dbReference type="AlphaFoldDB" id="A0AAE9VNX1"/>
<dbReference type="Pfam" id="PF00702">
    <property type="entry name" value="Hydrolase"/>
    <property type="match status" value="1"/>
</dbReference>
<comment type="catalytic activity">
    <reaction evidence="11">
        <text>Zn(2+)(in) + ATP + H2O = Zn(2+)(out) + ADP + phosphate + H(+)</text>
        <dbReference type="Rhea" id="RHEA:20621"/>
        <dbReference type="ChEBI" id="CHEBI:15377"/>
        <dbReference type="ChEBI" id="CHEBI:15378"/>
        <dbReference type="ChEBI" id="CHEBI:29105"/>
        <dbReference type="ChEBI" id="CHEBI:30616"/>
        <dbReference type="ChEBI" id="CHEBI:43474"/>
        <dbReference type="ChEBI" id="CHEBI:456216"/>
        <dbReference type="EC" id="7.2.2.12"/>
    </reaction>
</comment>
<dbReference type="GO" id="GO:0016887">
    <property type="term" value="F:ATP hydrolysis activity"/>
    <property type="evidence" value="ECO:0007669"/>
    <property type="project" value="InterPro"/>
</dbReference>
<sequence length="723" mass="77707">MKSCKTECGIPHTQSAPAGSADKDPSHISSVFIITEMDCPTEEQLIRSKLVTLPEISAVEFNLMRRQLTVTHAEQAFDSIVQALQSIGFNPQQQGDSQNIAQPPKQSLWPLIIAGIAATFTEVAEWTMADSHWAVIPLTCVVIATVGLPVLKKGWVAIRNGNLNINALMTIAVTGALFIGHWPEAAMVTFLFALAEWIESKSLDRARYAIHSVLELAPETALTLINGQWQTSQAETVAIGTRVRLQPGERVPLDGIVVSGNSTVNQAPITGESLPVEKSVDSPLFAGSINMQGALEYVTSATRDNSTLARIIHAVEEAQASRAPTQRFIDRFAKIYTPIVVAIACLVAIVPPLLFGGLWSDWLYKALVLLVIACPCALVISTPVAVVSALTQAARQGILIKGGVFLEQGKELTTLAFDKTGTLTHGTPVLTQTLLLNDPEHNAQHLAASLAARSDHPVSLAIHKAFLAQQEHWYEVSDFEALLGRGSSGRINGVRYYLGNHRLIQELKLSTSALQTQLNALELQGQSVVMLASEERVLACFAVADTLREQAAEAIAQLHALGIHTLMLSGDNQHTASAIAAQVGIEHASGEMLPEDKLQHLQHLQSDAQQVVGMVGDGINDAPALAQANISFAMAAAGSDTAVEAANIALMDADLRKIPQFIRLSQRTATILKQNISFAIAIKVVFLVLAISGQATMWMAVFADLGASLLVILNSLRLLKHRV</sequence>
<evidence type="ECO:0000256" key="13">
    <source>
        <dbReference type="SAM" id="MobiDB-lite"/>
    </source>
</evidence>
<evidence type="ECO:0000256" key="2">
    <source>
        <dbReference type="ARBA" id="ARBA00006024"/>
    </source>
</evidence>
<dbReference type="Proteomes" id="UP001212189">
    <property type="component" value="Chromosome"/>
</dbReference>
<dbReference type="InterPro" id="IPR036163">
    <property type="entry name" value="HMA_dom_sf"/>
</dbReference>
<evidence type="ECO:0000313" key="15">
    <source>
        <dbReference type="EMBL" id="WBE25384.1"/>
    </source>
</evidence>
<evidence type="ECO:0000313" key="16">
    <source>
        <dbReference type="Proteomes" id="UP001212189"/>
    </source>
</evidence>
<dbReference type="InterPro" id="IPR001757">
    <property type="entry name" value="P_typ_ATPase"/>
</dbReference>
<keyword evidence="3 12" id="KW-0812">Transmembrane</keyword>
<dbReference type="PROSITE" id="PS01229">
    <property type="entry name" value="COF_2"/>
    <property type="match status" value="1"/>
</dbReference>
<dbReference type="SUPFAM" id="SSF81653">
    <property type="entry name" value="Calcium ATPase, transduction domain A"/>
    <property type="match status" value="1"/>
</dbReference>
<proteinExistence type="inferred from homology"/>
<keyword evidence="5 12" id="KW-0547">Nucleotide-binding</keyword>
<dbReference type="InterPro" id="IPR059000">
    <property type="entry name" value="ATPase_P-type_domA"/>
</dbReference>
<feature type="transmembrane region" description="Helical" evidence="12">
    <location>
        <begin position="335"/>
        <end position="355"/>
    </location>
</feature>
<dbReference type="PANTHER" id="PTHR48085">
    <property type="entry name" value="CADMIUM/ZINC-TRANSPORTING ATPASE HMA2-RELATED"/>
    <property type="match status" value="1"/>
</dbReference>
<keyword evidence="8 12" id="KW-1133">Transmembrane helix</keyword>
<dbReference type="RefSeq" id="WP_269818330.1">
    <property type="nucleotide sequence ID" value="NZ_CP114976.1"/>
</dbReference>
<dbReference type="InterPro" id="IPR051014">
    <property type="entry name" value="Cation_Transport_ATPase_IB"/>
</dbReference>
<protein>
    <recommendedName>
        <fullName evidence="10">P-type Zn(2+) transporter</fullName>
        <ecNumber evidence="10">7.2.2.12</ecNumber>
    </recommendedName>
</protein>
<dbReference type="Gene3D" id="2.70.150.10">
    <property type="entry name" value="Calcium-transporting ATPase, cytoplasmic transduction domain A"/>
    <property type="match status" value="1"/>
</dbReference>
<feature type="transmembrane region" description="Helical" evidence="12">
    <location>
        <begin position="697"/>
        <end position="719"/>
    </location>
</feature>
<dbReference type="PRINTS" id="PR00119">
    <property type="entry name" value="CATATPASE"/>
</dbReference>
<evidence type="ECO:0000256" key="1">
    <source>
        <dbReference type="ARBA" id="ARBA00004141"/>
    </source>
</evidence>
<accession>A0AAE9VNX1</accession>
<dbReference type="EC" id="7.2.2.12" evidence="10"/>
<dbReference type="InterPro" id="IPR008250">
    <property type="entry name" value="ATPase_P-typ_transduc_dom_A_sf"/>
</dbReference>
<evidence type="ECO:0000256" key="8">
    <source>
        <dbReference type="ARBA" id="ARBA00022989"/>
    </source>
</evidence>
<evidence type="ECO:0000256" key="6">
    <source>
        <dbReference type="ARBA" id="ARBA00022840"/>
    </source>
</evidence>
<dbReference type="InterPro" id="IPR023214">
    <property type="entry name" value="HAD_sf"/>
</dbReference>
<dbReference type="EMBL" id="CP114976">
    <property type="protein sequence ID" value="WBE25384.1"/>
    <property type="molecule type" value="Genomic_DNA"/>
</dbReference>
<dbReference type="SFLD" id="SFLDF00027">
    <property type="entry name" value="p-type_atpase"/>
    <property type="match status" value="1"/>
</dbReference>
<comment type="subcellular location">
    <subcellularLocation>
        <location evidence="12">Cell membrane</location>
    </subcellularLocation>
    <subcellularLocation>
        <location evidence="1">Membrane</location>
        <topology evidence="1">Multi-pass membrane protein</topology>
    </subcellularLocation>
</comment>
<feature type="transmembrane region" description="Helical" evidence="12">
    <location>
        <begin position="671"/>
        <end position="691"/>
    </location>
</feature>
<dbReference type="Pfam" id="PF00122">
    <property type="entry name" value="E1-E2_ATPase"/>
    <property type="match status" value="1"/>
</dbReference>
<dbReference type="InterPro" id="IPR006121">
    <property type="entry name" value="HMA_dom"/>
</dbReference>
<dbReference type="Gene3D" id="3.30.70.100">
    <property type="match status" value="1"/>
</dbReference>
<evidence type="ECO:0000256" key="10">
    <source>
        <dbReference type="ARBA" id="ARBA00039097"/>
    </source>
</evidence>
<dbReference type="InterPro" id="IPR036412">
    <property type="entry name" value="HAD-like_sf"/>
</dbReference>
<dbReference type="GO" id="GO:0005524">
    <property type="term" value="F:ATP binding"/>
    <property type="evidence" value="ECO:0007669"/>
    <property type="project" value="UniProtKB-UniRule"/>
</dbReference>
<evidence type="ECO:0000256" key="4">
    <source>
        <dbReference type="ARBA" id="ARBA00022723"/>
    </source>
</evidence>
<keyword evidence="6 12" id="KW-0067">ATP-binding</keyword>
<dbReference type="Pfam" id="PF00403">
    <property type="entry name" value="HMA"/>
    <property type="match status" value="1"/>
</dbReference>
<evidence type="ECO:0000256" key="12">
    <source>
        <dbReference type="RuleBase" id="RU362081"/>
    </source>
</evidence>
<dbReference type="Gene3D" id="3.40.1110.10">
    <property type="entry name" value="Calcium-transporting ATPase, cytoplasmic domain N"/>
    <property type="match status" value="1"/>
</dbReference>
<feature type="transmembrane region" description="Helical" evidence="12">
    <location>
        <begin position="133"/>
        <end position="151"/>
    </location>
</feature>
<name>A0AAE9VNX1_9GAMM</name>
<keyword evidence="9 12" id="KW-0472">Membrane</keyword>
<feature type="transmembrane region" description="Helical" evidence="12">
    <location>
        <begin position="367"/>
        <end position="391"/>
    </location>
</feature>
<organism evidence="15 16">
    <name type="scientific">Denitrificimonas caeni</name>
    <dbReference type="NCBI Taxonomy" id="521720"/>
    <lineage>
        <taxon>Bacteria</taxon>
        <taxon>Pseudomonadati</taxon>
        <taxon>Pseudomonadota</taxon>
        <taxon>Gammaproteobacteria</taxon>
        <taxon>Pseudomonadales</taxon>
        <taxon>Pseudomonadaceae</taxon>
        <taxon>Denitrificimonas</taxon>
    </lineage>
</organism>